<dbReference type="GeneID" id="54556977"/>
<dbReference type="PANTHER" id="PTHR30383">
    <property type="entry name" value="THIOESTERASE 1/PROTEASE 1/LYSOPHOSPHOLIPASE L1"/>
    <property type="match status" value="1"/>
</dbReference>
<feature type="domain" description="SGNH hydrolase-type esterase" evidence="2">
    <location>
        <begin position="51"/>
        <end position="253"/>
    </location>
</feature>
<dbReference type="Gene3D" id="3.40.50.1110">
    <property type="entry name" value="SGNH hydrolase"/>
    <property type="match status" value="1"/>
</dbReference>
<dbReference type="GO" id="GO:0004622">
    <property type="term" value="F:phosphatidylcholine lysophospholipase activity"/>
    <property type="evidence" value="ECO:0007669"/>
    <property type="project" value="TreeGrafter"/>
</dbReference>
<keyword evidence="1" id="KW-0732">Signal</keyword>
<dbReference type="EMBL" id="ML993580">
    <property type="protein sequence ID" value="KAF2172689.1"/>
    <property type="molecule type" value="Genomic_DNA"/>
</dbReference>
<dbReference type="RefSeq" id="XP_033673578.1">
    <property type="nucleotide sequence ID" value="XM_033803705.1"/>
</dbReference>
<dbReference type="PANTHER" id="PTHR30383:SF5">
    <property type="entry name" value="SGNH HYDROLASE-TYPE ESTERASE DOMAIN-CONTAINING PROTEIN"/>
    <property type="match status" value="1"/>
</dbReference>
<evidence type="ECO:0000313" key="3">
    <source>
        <dbReference type="EMBL" id="KAF2172689.1"/>
    </source>
</evidence>
<accession>A0A6A6D3I6</accession>
<sequence>MFPRRWAPYIAAILLTIFIIGWSRSGSSVTEVTWTPNACEVSPRTPLRIVAMGDSIAEGFGSSDNNGYRMVLYEHLKTDCGRRKVEFVGSQKTGTAPVTDHEGYSSSDIESVLSLCAGENMTSTLAKNPNVILLHVGTDNMSPLRSPDIVGPEDAPAKLGDLVDYIFSIAPNVVLVVAQIIWSPNFVWFENIDVYNAAIARMVRRKAEQGRKILTVDLSPIGEKGCIRNIDGTWQECADLNDDGFHPKDEGYRKVAGYWYEALFEATHKGWFKR</sequence>
<organism evidence="3 4">
    <name type="scientific">Zasmidium cellare ATCC 36951</name>
    <dbReference type="NCBI Taxonomy" id="1080233"/>
    <lineage>
        <taxon>Eukaryota</taxon>
        <taxon>Fungi</taxon>
        <taxon>Dikarya</taxon>
        <taxon>Ascomycota</taxon>
        <taxon>Pezizomycotina</taxon>
        <taxon>Dothideomycetes</taxon>
        <taxon>Dothideomycetidae</taxon>
        <taxon>Mycosphaerellales</taxon>
        <taxon>Mycosphaerellaceae</taxon>
        <taxon>Zasmidium</taxon>
    </lineage>
</organism>
<reference evidence="3" key="1">
    <citation type="journal article" date="2020" name="Stud. Mycol.">
        <title>101 Dothideomycetes genomes: a test case for predicting lifestyles and emergence of pathogens.</title>
        <authorList>
            <person name="Haridas S."/>
            <person name="Albert R."/>
            <person name="Binder M."/>
            <person name="Bloem J."/>
            <person name="Labutti K."/>
            <person name="Salamov A."/>
            <person name="Andreopoulos B."/>
            <person name="Baker S."/>
            <person name="Barry K."/>
            <person name="Bills G."/>
            <person name="Bluhm B."/>
            <person name="Cannon C."/>
            <person name="Castanera R."/>
            <person name="Culley D."/>
            <person name="Daum C."/>
            <person name="Ezra D."/>
            <person name="Gonzalez J."/>
            <person name="Henrissat B."/>
            <person name="Kuo A."/>
            <person name="Liang C."/>
            <person name="Lipzen A."/>
            <person name="Lutzoni F."/>
            <person name="Magnuson J."/>
            <person name="Mondo S."/>
            <person name="Nolan M."/>
            <person name="Ohm R."/>
            <person name="Pangilinan J."/>
            <person name="Park H.-J."/>
            <person name="Ramirez L."/>
            <person name="Alfaro M."/>
            <person name="Sun H."/>
            <person name="Tritt A."/>
            <person name="Yoshinaga Y."/>
            <person name="Zwiers L.-H."/>
            <person name="Turgeon B."/>
            <person name="Goodwin S."/>
            <person name="Spatafora J."/>
            <person name="Crous P."/>
            <person name="Grigoriev I."/>
        </authorList>
    </citation>
    <scope>NUCLEOTIDE SEQUENCE</scope>
    <source>
        <strain evidence="3">ATCC 36951</strain>
    </source>
</reference>
<gene>
    <name evidence="3" type="ORF">M409DRAFT_16651</name>
</gene>
<protein>
    <submittedName>
        <fullName evidence="3">Carbohydrate esterase family 3 protein</fullName>
    </submittedName>
</protein>
<dbReference type="OrthoDB" id="3915838at2759"/>
<dbReference type="InterPro" id="IPR051532">
    <property type="entry name" value="Ester_Hydrolysis_Enzymes"/>
</dbReference>
<dbReference type="Pfam" id="PF13472">
    <property type="entry name" value="Lipase_GDSL_2"/>
    <property type="match status" value="1"/>
</dbReference>
<feature type="signal peptide" evidence="1">
    <location>
        <begin position="1"/>
        <end position="23"/>
    </location>
</feature>
<evidence type="ECO:0000313" key="4">
    <source>
        <dbReference type="Proteomes" id="UP000799537"/>
    </source>
</evidence>
<feature type="chain" id="PRO_5025335404" evidence="1">
    <location>
        <begin position="24"/>
        <end position="274"/>
    </location>
</feature>
<proteinExistence type="predicted"/>
<evidence type="ECO:0000256" key="1">
    <source>
        <dbReference type="SAM" id="SignalP"/>
    </source>
</evidence>
<dbReference type="InterPro" id="IPR036514">
    <property type="entry name" value="SGNH_hydro_sf"/>
</dbReference>
<keyword evidence="4" id="KW-1185">Reference proteome</keyword>
<dbReference type="Proteomes" id="UP000799537">
    <property type="component" value="Unassembled WGS sequence"/>
</dbReference>
<evidence type="ECO:0000259" key="2">
    <source>
        <dbReference type="Pfam" id="PF13472"/>
    </source>
</evidence>
<dbReference type="AlphaFoldDB" id="A0A6A6D3I6"/>
<dbReference type="SUPFAM" id="SSF52266">
    <property type="entry name" value="SGNH hydrolase"/>
    <property type="match status" value="1"/>
</dbReference>
<name>A0A6A6D3I6_ZASCE</name>
<dbReference type="InterPro" id="IPR013830">
    <property type="entry name" value="SGNH_hydro"/>
</dbReference>